<protein>
    <submittedName>
        <fullName evidence="1">Uncharacterized protein</fullName>
    </submittedName>
</protein>
<dbReference type="Proteomes" id="UP000193804">
    <property type="component" value="Unassembled WGS sequence"/>
</dbReference>
<dbReference type="RefSeq" id="WP_085516670.1">
    <property type="nucleotide sequence ID" value="NZ_FXAW01000003.1"/>
</dbReference>
<organism evidence="1 2">
    <name type="scientific">Marivirga sericea</name>
    <dbReference type="NCBI Taxonomy" id="1028"/>
    <lineage>
        <taxon>Bacteria</taxon>
        <taxon>Pseudomonadati</taxon>
        <taxon>Bacteroidota</taxon>
        <taxon>Cytophagia</taxon>
        <taxon>Cytophagales</taxon>
        <taxon>Marivirgaceae</taxon>
        <taxon>Marivirga</taxon>
    </lineage>
</organism>
<name>A0A1X7JN20_9BACT</name>
<evidence type="ECO:0000313" key="1">
    <source>
        <dbReference type="EMBL" id="SMG28825.1"/>
    </source>
</evidence>
<gene>
    <name evidence="1" type="ORF">SAMN05661096_01749</name>
</gene>
<proteinExistence type="predicted"/>
<evidence type="ECO:0000313" key="2">
    <source>
        <dbReference type="Proteomes" id="UP000193804"/>
    </source>
</evidence>
<keyword evidence="2" id="KW-1185">Reference proteome</keyword>
<dbReference type="STRING" id="1028.SAMN05661096_01749"/>
<dbReference type="EMBL" id="FXAW01000003">
    <property type="protein sequence ID" value="SMG28825.1"/>
    <property type="molecule type" value="Genomic_DNA"/>
</dbReference>
<dbReference type="AlphaFoldDB" id="A0A1X7JN20"/>
<reference evidence="2" key="1">
    <citation type="submission" date="2017-04" db="EMBL/GenBank/DDBJ databases">
        <authorList>
            <person name="Varghese N."/>
            <person name="Submissions S."/>
        </authorList>
    </citation>
    <scope>NUCLEOTIDE SEQUENCE [LARGE SCALE GENOMIC DNA]</scope>
    <source>
        <strain evidence="2">DSM 4125</strain>
    </source>
</reference>
<sequence>MEKQMLQEFVNEFITPAKRLNKNNYSHISYITETINRVCIKYFEADAKYHTEEIIKALEAMQFRLYEDKNSWWTRGNEGRHRAIWFNV</sequence>
<accession>A0A1X7JN20</accession>